<dbReference type="PANTHER" id="PTHR42957">
    <property type="entry name" value="HELICASE MJ1565-RELATED"/>
    <property type="match status" value="1"/>
</dbReference>
<evidence type="ECO:0000313" key="4">
    <source>
        <dbReference type="EMBL" id="KAK3605047.1"/>
    </source>
</evidence>
<dbReference type="InterPro" id="IPR008571">
    <property type="entry name" value="HerA-like"/>
</dbReference>
<reference evidence="4" key="3">
    <citation type="submission" date="2023-05" db="EMBL/GenBank/DDBJ databases">
        <authorList>
            <person name="Smith C.H."/>
        </authorList>
    </citation>
    <scope>NUCLEOTIDE SEQUENCE</scope>
    <source>
        <strain evidence="4">CHS0354</strain>
        <tissue evidence="4">Mantle</tissue>
    </source>
</reference>
<feature type="compositionally biased region" description="Basic and acidic residues" evidence="1">
    <location>
        <begin position="674"/>
        <end position="697"/>
    </location>
</feature>
<sequence>MAIQQGVKGHNENKHDNQAKNWFQKLVQENQYIGELYSINYETARVIIHDYQKNKVGGVPSLSFLIATRVNPYIDETVDFQREDSSVILLRVMDAAQLPQEKENERIRTEVAQRVSGEADKHWDTDGVMDAKTRNLLSFAAVECRIIGTFYLDLQHQDQTDSDLILKFGCDISNYYPNKGLKVYKPNAEALEAIINYTDFANQNDLRSKARVQLGNVRYASTNRRFQQIDDVKVSIYPSDLLSQKSAVFGMTRTGKSNTTKIIAKSIYELRYPTNTDDKPLKIGQIIFDPNGEYANENAQDADGKGNVNALKNVYQVCKEAKKEDEVVTYGITSHPNDPDRKLMLLNFYQEDTLQQGKDIIDNMLLEDNAKFIKAFVQVKFIKPDEQDQSAMTRYKRRVLAYQSLLYKAGFKVPERLKPVTNGLFGKKLIDTLEKDTSKNAPTYKSIAELLKKGQKSWAEMEKIFEGLATYFDDSKSNYNQFESDYIKSSSSGDNWADDNFKKIVTMFDYANGSRQIGKAVVQHTHETNSDYAEDIYKDLVSGKLVVIDQSSGEPEINKSSAERIMWAIFRKNQALFREGEKNIPDIMVYIEEAHNLLPSGSDLDTSNVWVRTAKEGAKYRIGMVYSTQEVSSVQRNILKNTANWFIGHLNNTDETKELCKYYDFADFEQSIRRTQDKDSEKVNNLESRLKVRKPSESEEQEELELTNKDSLQPSALQPSMVVAIDGSYHAVPVKNGFPSAEYGYVTVASVLILLDKIRELEKAEFINPVEFRKTEVAGTTESVYAGANIVVDDEESAKSSMRKMLYEEFLNEAPFYDKDETNKETLLATYEYLLELKINKSSESKAPECPYDNCGFDEPNNKLSYGFGKYKCKCHLKKVLYSTDALRLHELHNPSGSCGEMYGQIMITLERLWLINILRAFERMNLLQSVKHTAFILDGSLAVYSASSWLTKSIQDELYRLNEVQKKITGQDLIILGIEKSGTFVNHFEMLDTDEEGIKGKFPKQTALLLKDKYTKKNIILSKSLKPYGQDTYFGRKFLYKTSNGYRVVCNLATFNDYQRKTETAYPNQFPRLADVMILLDSIVSNRFQNSVSPLLSAHAEASIPLNLGKRIFQDIAREIKQRT</sequence>
<feature type="domain" description="Helicase HerA central" evidence="2">
    <location>
        <begin position="230"/>
        <end position="313"/>
    </location>
</feature>
<dbReference type="Pfam" id="PF09376">
    <property type="entry name" value="NurA"/>
    <property type="match status" value="1"/>
</dbReference>
<proteinExistence type="predicted"/>
<dbReference type="Gene3D" id="3.40.50.300">
    <property type="entry name" value="P-loop containing nucleotide triphosphate hydrolases"/>
    <property type="match status" value="2"/>
</dbReference>
<comment type="caution">
    <text evidence="4">The sequence shown here is derived from an EMBL/GenBank/DDBJ whole genome shotgun (WGS) entry which is preliminary data.</text>
</comment>
<evidence type="ECO:0000259" key="3">
    <source>
        <dbReference type="Pfam" id="PF09376"/>
    </source>
</evidence>
<dbReference type="Pfam" id="PF01935">
    <property type="entry name" value="DUF87"/>
    <property type="match status" value="1"/>
</dbReference>
<reference evidence="4" key="1">
    <citation type="journal article" date="2021" name="Genome Biol. Evol.">
        <title>A High-Quality Reference Genome for a Parasitic Bivalve with Doubly Uniparental Inheritance (Bivalvia: Unionida).</title>
        <authorList>
            <person name="Smith C.H."/>
        </authorList>
    </citation>
    <scope>NUCLEOTIDE SEQUENCE</scope>
    <source>
        <strain evidence="4">CHS0354</strain>
    </source>
</reference>
<dbReference type="PANTHER" id="PTHR42957:SF1">
    <property type="entry name" value="HELICASE MJ1565-RELATED"/>
    <property type="match status" value="1"/>
</dbReference>
<dbReference type="InterPro" id="IPR002789">
    <property type="entry name" value="HerA_central"/>
</dbReference>
<dbReference type="EMBL" id="JAEAOA010000085">
    <property type="protein sequence ID" value="KAK3605047.1"/>
    <property type="molecule type" value="Genomic_DNA"/>
</dbReference>
<dbReference type="AlphaFoldDB" id="A0AAE0T773"/>
<gene>
    <name evidence="4" type="ORF">CHS0354_000713</name>
</gene>
<accession>A0AAE0T773</accession>
<evidence type="ECO:0000313" key="5">
    <source>
        <dbReference type="Proteomes" id="UP001195483"/>
    </source>
</evidence>
<feature type="region of interest" description="Disordered" evidence="1">
    <location>
        <begin position="674"/>
        <end position="711"/>
    </location>
</feature>
<name>A0AAE0T773_9BIVA</name>
<evidence type="ECO:0000256" key="1">
    <source>
        <dbReference type="SAM" id="MobiDB-lite"/>
    </source>
</evidence>
<dbReference type="Proteomes" id="UP001195483">
    <property type="component" value="Unassembled WGS sequence"/>
</dbReference>
<feature type="domain" description="NurA" evidence="3">
    <location>
        <begin position="722"/>
        <end position="1054"/>
    </location>
</feature>
<keyword evidence="5" id="KW-1185">Reference proteome</keyword>
<dbReference type="SUPFAM" id="SSF52540">
    <property type="entry name" value="P-loop containing nucleoside triphosphate hydrolases"/>
    <property type="match status" value="1"/>
</dbReference>
<evidence type="ECO:0000259" key="2">
    <source>
        <dbReference type="Pfam" id="PF01935"/>
    </source>
</evidence>
<protein>
    <submittedName>
        <fullName evidence="4">Uncharacterized protein</fullName>
    </submittedName>
</protein>
<reference evidence="4" key="2">
    <citation type="journal article" date="2021" name="Genome Biol. Evol.">
        <title>Developing a high-quality reference genome for a parasitic bivalve with doubly uniparental inheritance (Bivalvia: Unionida).</title>
        <authorList>
            <person name="Smith C.H."/>
        </authorList>
    </citation>
    <scope>NUCLEOTIDE SEQUENCE</scope>
    <source>
        <strain evidence="4">CHS0354</strain>
        <tissue evidence="4">Mantle</tissue>
    </source>
</reference>
<dbReference type="InterPro" id="IPR027417">
    <property type="entry name" value="P-loop_NTPase"/>
</dbReference>
<dbReference type="InterPro" id="IPR018977">
    <property type="entry name" value="NurA_domain"/>
</dbReference>
<organism evidence="4 5">
    <name type="scientific">Potamilus streckersoni</name>
    <dbReference type="NCBI Taxonomy" id="2493646"/>
    <lineage>
        <taxon>Eukaryota</taxon>
        <taxon>Metazoa</taxon>
        <taxon>Spiralia</taxon>
        <taxon>Lophotrochozoa</taxon>
        <taxon>Mollusca</taxon>
        <taxon>Bivalvia</taxon>
        <taxon>Autobranchia</taxon>
        <taxon>Heteroconchia</taxon>
        <taxon>Palaeoheterodonta</taxon>
        <taxon>Unionida</taxon>
        <taxon>Unionoidea</taxon>
        <taxon>Unionidae</taxon>
        <taxon>Ambleminae</taxon>
        <taxon>Lampsilini</taxon>
        <taxon>Potamilus</taxon>
    </lineage>
</organism>